<reference evidence="4 5" key="1">
    <citation type="submission" date="2016-08" db="EMBL/GenBank/DDBJ databases">
        <title>Whole genome shotgun sequence of Pichia membranifaciens KS47-1.</title>
        <authorList>
            <person name="Konishi M."/>
            <person name="Ishida M."/>
            <person name="Arakawa T."/>
            <person name="Kato Y."/>
            <person name="Horiuchi J."/>
        </authorList>
    </citation>
    <scope>NUCLEOTIDE SEQUENCE [LARGE SCALE GENOMIC DNA]</scope>
    <source>
        <strain evidence="4 5">KS47-1</strain>
    </source>
</reference>
<dbReference type="GO" id="GO:0000785">
    <property type="term" value="C:chromatin"/>
    <property type="evidence" value="ECO:0007669"/>
    <property type="project" value="TreeGrafter"/>
</dbReference>
<dbReference type="GO" id="GO:0007062">
    <property type="term" value="P:sister chromatid cohesion"/>
    <property type="evidence" value="ECO:0007669"/>
    <property type="project" value="UniProtKB-ARBA"/>
</dbReference>
<evidence type="ECO:0000256" key="2">
    <source>
        <dbReference type="SAM" id="MobiDB-lite"/>
    </source>
</evidence>
<dbReference type="PANTHER" id="PTHR11199">
    <property type="entry name" value="STROMAL ANTIGEN"/>
    <property type="match status" value="1"/>
</dbReference>
<dbReference type="PANTHER" id="PTHR11199:SF0">
    <property type="entry name" value="LD34181P-RELATED"/>
    <property type="match status" value="1"/>
</dbReference>
<feature type="coiled-coil region" evidence="1">
    <location>
        <begin position="325"/>
        <end position="377"/>
    </location>
</feature>
<feature type="region of interest" description="Disordered" evidence="2">
    <location>
        <begin position="1194"/>
        <end position="1293"/>
    </location>
</feature>
<organism evidence="4 5">
    <name type="scientific">Pichia membranifaciens</name>
    <dbReference type="NCBI Taxonomy" id="4926"/>
    <lineage>
        <taxon>Eukaryota</taxon>
        <taxon>Fungi</taxon>
        <taxon>Dikarya</taxon>
        <taxon>Ascomycota</taxon>
        <taxon>Saccharomycotina</taxon>
        <taxon>Pichiomycetes</taxon>
        <taxon>Pichiales</taxon>
        <taxon>Pichiaceae</taxon>
        <taxon>Pichia</taxon>
    </lineage>
</organism>
<accession>A0A1Q2YH23</accession>
<dbReference type="Gene3D" id="1.25.10.10">
    <property type="entry name" value="Leucine-rich Repeat Variant"/>
    <property type="match status" value="1"/>
</dbReference>
<feature type="domain" description="SCD" evidence="3">
    <location>
        <begin position="393"/>
        <end position="478"/>
    </location>
</feature>
<evidence type="ECO:0000256" key="1">
    <source>
        <dbReference type="SAM" id="Coils"/>
    </source>
</evidence>
<dbReference type="SUPFAM" id="SSF48371">
    <property type="entry name" value="ARM repeat"/>
    <property type="match status" value="1"/>
</dbReference>
<keyword evidence="5" id="KW-1185">Reference proteome</keyword>
<name>A0A1Q2YH23_9ASCO</name>
<dbReference type="InterPro" id="IPR011989">
    <property type="entry name" value="ARM-like"/>
</dbReference>
<dbReference type="GO" id="GO:0008278">
    <property type="term" value="C:cohesin complex"/>
    <property type="evidence" value="ECO:0007669"/>
    <property type="project" value="TreeGrafter"/>
</dbReference>
<dbReference type="Proteomes" id="UP000186136">
    <property type="component" value="Unassembled WGS sequence"/>
</dbReference>
<comment type="caution">
    <text evidence="4">The sequence shown here is derived from an EMBL/GenBank/DDBJ whole genome shotgun (WGS) entry which is preliminary data.</text>
</comment>
<evidence type="ECO:0000259" key="3">
    <source>
        <dbReference type="PROSITE" id="PS51425"/>
    </source>
</evidence>
<feature type="compositionally biased region" description="Acidic residues" evidence="2">
    <location>
        <begin position="1055"/>
        <end position="1076"/>
    </location>
</feature>
<dbReference type="InterPro" id="IPR016024">
    <property type="entry name" value="ARM-type_fold"/>
</dbReference>
<dbReference type="Pfam" id="PF21581">
    <property type="entry name" value="SCD"/>
    <property type="match status" value="1"/>
</dbReference>
<feature type="region of interest" description="Disordered" evidence="2">
    <location>
        <begin position="1055"/>
        <end position="1084"/>
    </location>
</feature>
<protein>
    <recommendedName>
        <fullName evidence="3">SCD domain-containing protein</fullName>
    </recommendedName>
</protein>
<feature type="region of interest" description="Disordered" evidence="2">
    <location>
        <begin position="1"/>
        <end position="138"/>
    </location>
</feature>
<evidence type="ECO:0000313" key="4">
    <source>
        <dbReference type="EMBL" id="GAV28870.1"/>
    </source>
</evidence>
<dbReference type="Pfam" id="PF08514">
    <property type="entry name" value="STAG"/>
    <property type="match status" value="1"/>
</dbReference>
<feature type="compositionally biased region" description="Acidic residues" evidence="2">
    <location>
        <begin position="72"/>
        <end position="105"/>
    </location>
</feature>
<evidence type="ECO:0000313" key="5">
    <source>
        <dbReference type="Proteomes" id="UP000186136"/>
    </source>
</evidence>
<sequence length="1293" mass="148015">MVSGNASSTRLRTSPTRGKAKNNDALTVLDKNVNYSKGSNKGDKINSGRTGKRRHVAHDLDLDEGNDKHESDDEDASEDEMLDDDNYDNDNSDDDIDDDEVDEDSYVPNRKKNKRQKRNDKTSNRGGRNSHYATAKSKSLVSNIDDVENYTENPLFESLSNGDYSPADLAQSWIDDFITMDMNTKFDALKDFLNFILRCSGCIVQFNRHDVTNAESAKDTVNELQTLFARQKYHEFPMMYAPAGGNKDWKEFPDNAVAFISQIIVIAGETGSLYEEDDQFVELLLEWISAMSTSNIRALRYVSTLFGLTIQSVLCKLSVNISKFIDKFLRQLKKENDSLKSLVENPKSSNRQLKRQVDSANERIKVIEDNLEMYKKQKKSIDGYITDFFNTLFVHRYRDTAPEIRSKCVNYLGEWMEEYPELFFESTYLRYLGWLLTDQDSTIRSEVFKVLIKLYKKRSTVTALRQFTSYFKNKLIEIVIYETDFNARLNCLQLLNEIIEKGYLSDDDIICLTSLVFVDDEDLIYPFQGSKLNPGKFMKELAIFVSKVEHLNNTEIVERDERELETINESLPFDCKRVLKIKTLLTILSDSYEYYLTKYSTSSVKTKTENSKIEKFSNIFQYLYQLKTYNENNEMFELLLAYINFDFSAYDISEEIKENLELDSKLQSLLLSLINGATVIYSQGVENKFYKSLFPHLARKKNVLASSSKDSNYYVLKLLSKLPDICYYFHDDIEKISILVHLTSRLLEFKPVEITNQGLIDTISQFFRSFLVINFPLVTKDSRNSRYYDSITHQYISFFKLVKVEELDLISQLDSILTAMNMTMQSKVEKKSSTIIETLNKLYILCYCPYITNRVVKEFNSILPLYSNSLYFAVEHDESNIRKKDAIVLSLATSEISAFLHISSYYINISLLQIYEGKLHHHDDILTMNSDTVGTINCIQRNLSLLIEPDAATLPMDSVHDIAASYLDNALCIAAFKAEFCSLINDASSLTDLQVSEIRSLRSHVGKSIQQQLLKLFCVREYQLAELLGTEAQLERDADEDVNFNNYSVKNLDTEENADSDADVEEEEHEEEDDENGDSRRSGTKIEKKKEKYQILLCEIASKIILCCNLELVDDINDRNVIIERVKKNSESLGELYKKVLAGVGLLVTYNSDAGLTVIKAKAGKGRGKAVQHKLVDESGNLAKIIKRGRKRRLSVENMSNSSGEEDEREEEGENEDDPIENSDVDDVNDQEVEVGVDNEEHDEAEITPQAEDIEFSDIDDDDSVLNTSRHGTRATTTSSEISSFASSFPFTQ</sequence>
<dbReference type="InterPro" id="IPR039662">
    <property type="entry name" value="Cohesin_Scc3/SA"/>
</dbReference>
<gene>
    <name evidence="4" type="ORF">PMKS-002348</name>
</gene>
<dbReference type="PROSITE" id="PS51425">
    <property type="entry name" value="SCD"/>
    <property type="match status" value="1"/>
</dbReference>
<feature type="compositionally biased region" description="Acidic residues" evidence="2">
    <location>
        <begin position="1204"/>
        <end position="1264"/>
    </location>
</feature>
<keyword evidence="1" id="KW-0175">Coiled coil</keyword>
<feature type="compositionally biased region" description="Basic and acidic residues" evidence="2">
    <location>
        <begin position="57"/>
        <end position="71"/>
    </location>
</feature>
<dbReference type="EMBL" id="BDGI01000090">
    <property type="protein sequence ID" value="GAV28870.1"/>
    <property type="molecule type" value="Genomic_DNA"/>
</dbReference>
<proteinExistence type="predicted"/>
<feature type="compositionally biased region" description="Low complexity" evidence="2">
    <location>
        <begin position="1276"/>
        <end position="1293"/>
    </location>
</feature>
<dbReference type="InterPro" id="IPR020839">
    <property type="entry name" value="SCD"/>
</dbReference>
<dbReference type="GO" id="GO:0003682">
    <property type="term" value="F:chromatin binding"/>
    <property type="evidence" value="ECO:0007669"/>
    <property type="project" value="TreeGrafter"/>
</dbReference>
<feature type="compositionally biased region" description="Polar residues" evidence="2">
    <location>
        <begin position="1"/>
        <end position="16"/>
    </location>
</feature>
<dbReference type="GO" id="GO:0005634">
    <property type="term" value="C:nucleus"/>
    <property type="evidence" value="ECO:0007669"/>
    <property type="project" value="TreeGrafter"/>
</dbReference>
<dbReference type="OrthoDB" id="498590at2759"/>
<dbReference type="InterPro" id="IPR013721">
    <property type="entry name" value="STAG"/>
</dbReference>
<feature type="compositionally biased region" description="Basic residues" evidence="2">
    <location>
        <begin position="109"/>
        <end position="118"/>
    </location>
</feature>